<sequence>MTTIDRDGWMIDRPFFLSPATDKLLFVSSTNVFCTPLPPGDEPLRSVDWLFLLCLTVQALEAKGQIKYTFYQRINCSHQSRASDISLPSFTSHRSFNTPEPQITKPNLAHTKQHPQQHSPRSPTHMVQLCVPYTYQPHCAVIISSSGATHQLTLTTPISPTSRHHVNQVLIPSPPQPERCAPFCFPKYRYDRPKVLVRMKPPRHCGAGTVILLERL</sequence>
<proteinExistence type="predicted"/>
<evidence type="ECO:0000313" key="2">
    <source>
        <dbReference type="EMBL" id="KAK0705081.1"/>
    </source>
</evidence>
<organism evidence="2 3">
    <name type="scientific">Lasiosphaeris hirsuta</name>
    <dbReference type="NCBI Taxonomy" id="260670"/>
    <lineage>
        <taxon>Eukaryota</taxon>
        <taxon>Fungi</taxon>
        <taxon>Dikarya</taxon>
        <taxon>Ascomycota</taxon>
        <taxon>Pezizomycotina</taxon>
        <taxon>Sordariomycetes</taxon>
        <taxon>Sordariomycetidae</taxon>
        <taxon>Sordariales</taxon>
        <taxon>Lasiosphaeriaceae</taxon>
        <taxon>Lasiosphaeris</taxon>
    </lineage>
</organism>
<dbReference type="AlphaFoldDB" id="A0AA40DKY1"/>
<dbReference type="EMBL" id="JAUKUA010000007">
    <property type="protein sequence ID" value="KAK0705081.1"/>
    <property type="molecule type" value="Genomic_DNA"/>
</dbReference>
<comment type="caution">
    <text evidence="2">The sequence shown here is derived from an EMBL/GenBank/DDBJ whole genome shotgun (WGS) entry which is preliminary data.</text>
</comment>
<evidence type="ECO:0000256" key="1">
    <source>
        <dbReference type="SAM" id="MobiDB-lite"/>
    </source>
</evidence>
<name>A0AA40DKY1_9PEZI</name>
<feature type="compositionally biased region" description="Polar residues" evidence="1">
    <location>
        <begin position="96"/>
        <end position="105"/>
    </location>
</feature>
<accession>A0AA40DKY1</accession>
<gene>
    <name evidence="2" type="ORF">B0H67DRAFT_593113</name>
</gene>
<reference evidence="2" key="1">
    <citation type="submission" date="2023-06" db="EMBL/GenBank/DDBJ databases">
        <title>Genome-scale phylogeny and comparative genomics of the fungal order Sordariales.</title>
        <authorList>
            <consortium name="Lawrence Berkeley National Laboratory"/>
            <person name="Hensen N."/>
            <person name="Bonometti L."/>
            <person name="Westerberg I."/>
            <person name="Brannstrom I.O."/>
            <person name="Guillou S."/>
            <person name="Cros-Aarteil S."/>
            <person name="Calhoun S."/>
            <person name="Haridas S."/>
            <person name="Kuo A."/>
            <person name="Mondo S."/>
            <person name="Pangilinan J."/>
            <person name="Riley R."/>
            <person name="Labutti K."/>
            <person name="Andreopoulos B."/>
            <person name="Lipzen A."/>
            <person name="Chen C."/>
            <person name="Yanf M."/>
            <person name="Daum C."/>
            <person name="Ng V."/>
            <person name="Clum A."/>
            <person name="Steindorff A."/>
            <person name="Ohm R."/>
            <person name="Martin F."/>
            <person name="Silar P."/>
            <person name="Natvig D."/>
            <person name="Lalanne C."/>
            <person name="Gautier V."/>
            <person name="Ament-Velasquez S.L."/>
            <person name="Kruys A."/>
            <person name="Hutchinson M.I."/>
            <person name="Powell A.J."/>
            <person name="Barry K."/>
            <person name="Miller A.N."/>
            <person name="Grigoriev I.V."/>
            <person name="Debuchy R."/>
            <person name="Gladieux P."/>
            <person name="Thoren M.H."/>
            <person name="Johannesson H."/>
        </authorList>
    </citation>
    <scope>NUCLEOTIDE SEQUENCE</scope>
    <source>
        <strain evidence="2">SMH4607-1</strain>
    </source>
</reference>
<feature type="region of interest" description="Disordered" evidence="1">
    <location>
        <begin position="96"/>
        <end position="123"/>
    </location>
</feature>
<evidence type="ECO:0000313" key="3">
    <source>
        <dbReference type="Proteomes" id="UP001172102"/>
    </source>
</evidence>
<keyword evidence="3" id="KW-1185">Reference proteome</keyword>
<dbReference type="Proteomes" id="UP001172102">
    <property type="component" value="Unassembled WGS sequence"/>
</dbReference>
<protein>
    <submittedName>
        <fullName evidence="2">Uncharacterized protein</fullName>
    </submittedName>
</protein>